<dbReference type="STRING" id="643674.PAEH1_04360"/>
<accession>A0A1U9JYW5</accession>
<dbReference type="AlphaFoldDB" id="A0A1U9JYW5"/>
<evidence type="ECO:0000313" key="2">
    <source>
        <dbReference type="EMBL" id="AQS50993.1"/>
    </source>
</evidence>
<proteinExistence type="predicted"/>
<protein>
    <submittedName>
        <fullName evidence="3">CcoQ/FixQ family Cbb3-type cytochrome c oxidase assembly chaperone</fullName>
    </submittedName>
    <submittedName>
        <fullName evidence="4">Cytochrome c oxidase cbb3-type subunit 4</fullName>
    </submittedName>
</protein>
<reference evidence="3" key="3">
    <citation type="journal article" date="2021" name="PeerJ">
        <title>Extensive microbial diversity within the chicken gut microbiome revealed by metagenomics and culture.</title>
        <authorList>
            <person name="Gilroy R."/>
            <person name="Ravi A."/>
            <person name="Getino M."/>
            <person name="Pursley I."/>
            <person name="Horton D.L."/>
            <person name="Alikhan N.F."/>
            <person name="Baker D."/>
            <person name="Gharbi K."/>
            <person name="Hall N."/>
            <person name="Watson M."/>
            <person name="Adriaenssens E.M."/>
            <person name="Foster-Nyarko E."/>
            <person name="Jarju S."/>
            <person name="Secka A."/>
            <person name="Antonio M."/>
            <person name="Oren A."/>
            <person name="Chaudhuri R.R."/>
            <person name="La Ragione R."/>
            <person name="Hildebrand F."/>
            <person name="Pallen M.J."/>
        </authorList>
    </citation>
    <scope>NUCLEOTIDE SEQUENCE</scope>
    <source>
        <strain evidence="3">CHK175-13533</strain>
    </source>
</reference>
<keyword evidence="1" id="KW-1133">Transmembrane helix</keyword>
<evidence type="ECO:0000313" key="3">
    <source>
        <dbReference type="EMBL" id="HJH23866.1"/>
    </source>
</evidence>
<keyword evidence="1" id="KW-0812">Transmembrane</keyword>
<reference evidence="4 6" key="2">
    <citation type="submission" date="2020-03" db="EMBL/GenBank/DDBJ databases">
        <title>Genomic Encyclopedia of Type Strains, Phase IV (KMG-IV): sequencing the most valuable type-strain genomes for metagenomic binning, comparative biology and taxonomic classification.</title>
        <authorList>
            <person name="Goeker M."/>
        </authorList>
    </citation>
    <scope>NUCLEOTIDE SEQUENCE [LARGE SCALE GENOMIC DNA]</scope>
    <source>
        <strain evidence="4 6">DSM 26613</strain>
    </source>
</reference>
<evidence type="ECO:0000256" key="1">
    <source>
        <dbReference type="SAM" id="Phobius"/>
    </source>
</evidence>
<reference evidence="3" key="4">
    <citation type="submission" date="2021-09" db="EMBL/GenBank/DDBJ databases">
        <authorList>
            <person name="Gilroy R."/>
        </authorList>
    </citation>
    <scope>NUCLEOTIDE SEQUENCE</scope>
    <source>
        <strain evidence="3">CHK175-13533</strain>
    </source>
</reference>
<gene>
    <name evidence="4" type="ORF">GGR41_000220</name>
    <name evidence="3" type="ORF">K8U84_04855</name>
    <name evidence="2" type="ORF">PAEH1_04360</name>
</gene>
<dbReference type="CDD" id="cd01324">
    <property type="entry name" value="cbb3_Oxidase_CcoQ"/>
    <property type="match status" value="1"/>
</dbReference>
<dbReference type="Proteomes" id="UP000189369">
    <property type="component" value="Chromosome"/>
</dbReference>
<dbReference type="EMBL" id="CP019697">
    <property type="protein sequence ID" value="AQS50993.1"/>
    <property type="molecule type" value="Genomic_DNA"/>
</dbReference>
<name>A0A1U9JYW5_9BURK</name>
<dbReference type="Proteomes" id="UP000700248">
    <property type="component" value="Unassembled WGS sequence"/>
</dbReference>
<dbReference type="Proteomes" id="UP000783934">
    <property type="component" value="Unassembled WGS sequence"/>
</dbReference>
<evidence type="ECO:0000313" key="4">
    <source>
        <dbReference type="EMBL" id="NJB63999.1"/>
    </source>
</evidence>
<feature type="transmembrane region" description="Helical" evidence="1">
    <location>
        <begin position="6"/>
        <end position="25"/>
    </location>
</feature>
<evidence type="ECO:0000313" key="6">
    <source>
        <dbReference type="Proteomes" id="UP000783934"/>
    </source>
</evidence>
<keyword evidence="1" id="KW-0472">Membrane</keyword>
<dbReference type="EMBL" id="DYTQ01000058">
    <property type="protein sequence ID" value="HJH23866.1"/>
    <property type="molecule type" value="Genomic_DNA"/>
</dbReference>
<sequence length="59" mass="6440">MIGILNGIATALALITFLGIIVWAWSKGRAKANDEASRLPFDLPDEEEVVRQKVGDSNE</sequence>
<evidence type="ECO:0000313" key="5">
    <source>
        <dbReference type="Proteomes" id="UP000189369"/>
    </source>
</evidence>
<dbReference type="InterPro" id="IPR008621">
    <property type="entry name" value="Cbb3-typ_cyt_oxidase_comp"/>
</dbReference>
<keyword evidence="6" id="KW-1185">Reference proteome</keyword>
<dbReference type="OrthoDB" id="8604580at2"/>
<dbReference type="EMBL" id="JAATIZ010000001">
    <property type="protein sequence ID" value="NJB63999.1"/>
    <property type="molecule type" value="Genomic_DNA"/>
</dbReference>
<organism evidence="2 5">
    <name type="scientific">Paenalcaligenes hominis</name>
    <dbReference type="NCBI Taxonomy" id="643674"/>
    <lineage>
        <taxon>Bacteria</taxon>
        <taxon>Pseudomonadati</taxon>
        <taxon>Pseudomonadota</taxon>
        <taxon>Betaproteobacteria</taxon>
        <taxon>Burkholderiales</taxon>
        <taxon>Alcaligenaceae</taxon>
        <taxon>Paenalcaligenes</taxon>
    </lineage>
</organism>
<reference evidence="2 5" key="1">
    <citation type="submission" date="2017-01" db="EMBL/GenBank/DDBJ databases">
        <title>Complete Genome Sequence of Paenalcaligenes hominis, Isolated from a paraplegic Patient with neurogenic bladder.</title>
        <authorList>
            <person name="Mukhopadhyay R."/>
            <person name="Joaquin J."/>
            <person name="Hogue R."/>
            <person name="Kilaru A."/>
            <person name="Jospin G."/>
            <person name="Mars K."/>
            <person name="Eisen J.A."/>
            <person name="Chaturvedi V."/>
        </authorList>
    </citation>
    <scope>NUCLEOTIDE SEQUENCE [LARGE SCALE GENOMIC DNA]</scope>
    <source>
        <strain evidence="2 5">15S00501</strain>
    </source>
</reference>
<dbReference type="RefSeq" id="WP_077733546.1">
    <property type="nucleotide sequence ID" value="NZ_JAATIZ010000001.1"/>
</dbReference>
<dbReference type="KEGG" id="phn:PAEH1_04360"/>